<proteinExistence type="predicted"/>
<protein>
    <submittedName>
        <fullName evidence="2">Haloalkane dehalogenase</fullName>
    </submittedName>
</protein>
<keyword evidence="3" id="KW-1185">Reference proteome</keyword>
<dbReference type="InterPro" id="IPR029058">
    <property type="entry name" value="AB_hydrolase_fold"/>
</dbReference>
<reference evidence="2" key="2">
    <citation type="submission" date="2023-01" db="EMBL/GenBank/DDBJ databases">
        <authorList>
            <person name="Sun Q."/>
            <person name="Evtushenko L."/>
        </authorList>
    </citation>
    <scope>NUCLEOTIDE SEQUENCE</scope>
    <source>
        <strain evidence="2">VKM Ac-2007</strain>
    </source>
</reference>
<evidence type="ECO:0000259" key="1">
    <source>
        <dbReference type="Pfam" id="PF00561"/>
    </source>
</evidence>
<comment type="caution">
    <text evidence="2">The sequence shown here is derived from an EMBL/GenBank/DDBJ whole genome shotgun (WGS) entry which is preliminary data.</text>
</comment>
<dbReference type="AlphaFoldDB" id="A0A9W6I7B7"/>
<accession>A0A9W6I7B7</accession>
<sequence length="296" mass="31879">MPTVDVIDSHIAYTDTGAGTDHGGASVVFLHGNPTSSHLWRDVVPHVAGHARCIAPDLIGMGASGKPDIAYDFADHARYLDAFLETLGVREAVLVGHDWGGALAFDWAARHPGRTRGLAFMETILRPMSSGDLPAPARSRFEAFRTPGVGETLVLDQNVLIETAFTGGVLKPLSEEEARPYRAPYPTRESRRPLLAWPRMMPLDGEPADVVARVSGYDAWLAASADVPKLLMTFDSSPTLLIGKEMVAWCEDNVAALEVEHCGPAGHHAPEDRPDAIGGAIARWLRAHGLTADISR</sequence>
<feature type="domain" description="AB hydrolase-1" evidence="1">
    <location>
        <begin position="27"/>
        <end position="147"/>
    </location>
</feature>
<dbReference type="GO" id="GO:0046464">
    <property type="term" value="P:acylglycerol catabolic process"/>
    <property type="evidence" value="ECO:0007669"/>
    <property type="project" value="TreeGrafter"/>
</dbReference>
<dbReference type="Proteomes" id="UP001143474">
    <property type="component" value="Unassembled WGS sequence"/>
</dbReference>
<dbReference type="InterPro" id="IPR000073">
    <property type="entry name" value="AB_hydrolase_1"/>
</dbReference>
<dbReference type="InterPro" id="IPR050266">
    <property type="entry name" value="AB_hydrolase_sf"/>
</dbReference>
<organism evidence="2 3">
    <name type="scientific">Streptosporangium carneum</name>
    <dbReference type="NCBI Taxonomy" id="47481"/>
    <lineage>
        <taxon>Bacteria</taxon>
        <taxon>Bacillati</taxon>
        <taxon>Actinomycetota</taxon>
        <taxon>Actinomycetes</taxon>
        <taxon>Streptosporangiales</taxon>
        <taxon>Streptosporangiaceae</taxon>
        <taxon>Streptosporangium</taxon>
    </lineage>
</organism>
<evidence type="ECO:0000313" key="3">
    <source>
        <dbReference type="Proteomes" id="UP001143474"/>
    </source>
</evidence>
<name>A0A9W6I7B7_9ACTN</name>
<dbReference type="Pfam" id="PF00561">
    <property type="entry name" value="Abhydrolase_1"/>
    <property type="match status" value="1"/>
</dbReference>
<dbReference type="PRINTS" id="PR00412">
    <property type="entry name" value="EPOXHYDRLASE"/>
</dbReference>
<dbReference type="Gene3D" id="3.40.50.1820">
    <property type="entry name" value="alpha/beta hydrolase"/>
    <property type="match status" value="1"/>
</dbReference>
<dbReference type="GO" id="GO:0016020">
    <property type="term" value="C:membrane"/>
    <property type="evidence" value="ECO:0007669"/>
    <property type="project" value="TreeGrafter"/>
</dbReference>
<dbReference type="PRINTS" id="PR00111">
    <property type="entry name" value="ABHYDROLASE"/>
</dbReference>
<dbReference type="InterPro" id="IPR000639">
    <property type="entry name" value="Epox_hydrolase-like"/>
</dbReference>
<dbReference type="NCBIfam" id="NF002938">
    <property type="entry name" value="PRK03592.1"/>
    <property type="match status" value="1"/>
</dbReference>
<dbReference type="EMBL" id="BSEV01000020">
    <property type="protein sequence ID" value="GLK13057.1"/>
    <property type="molecule type" value="Genomic_DNA"/>
</dbReference>
<dbReference type="PANTHER" id="PTHR43798">
    <property type="entry name" value="MONOACYLGLYCEROL LIPASE"/>
    <property type="match status" value="1"/>
</dbReference>
<dbReference type="GO" id="GO:0047372">
    <property type="term" value="F:monoacylglycerol lipase activity"/>
    <property type="evidence" value="ECO:0007669"/>
    <property type="project" value="TreeGrafter"/>
</dbReference>
<reference evidence="2" key="1">
    <citation type="journal article" date="2014" name="Int. J. Syst. Evol. Microbiol.">
        <title>Complete genome sequence of Corynebacterium casei LMG S-19264T (=DSM 44701T), isolated from a smear-ripened cheese.</title>
        <authorList>
            <consortium name="US DOE Joint Genome Institute (JGI-PGF)"/>
            <person name="Walter F."/>
            <person name="Albersmeier A."/>
            <person name="Kalinowski J."/>
            <person name="Ruckert C."/>
        </authorList>
    </citation>
    <scope>NUCLEOTIDE SEQUENCE</scope>
    <source>
        <strain evidence="2">VKM Ac-2007</strain>
    </source>
</reference>
<gene>
    <name evidence="2" type="primary">dhaA_2</name>
    <name evidence="2" type="ORF">GCM10017600_64680</name>
</gene>
<dbReference type="PANTHER" id="PTHR43798:SF33">
    <property type="entry name" value="HYDROLASE, PUTATIVE (AFU_ORTHOLOGUE AFUA_2G14860)-RELATED"/>
    <property type="match status" value="1"/>
</dbReference>
<dbReference type="SUPFAM" id="SSF53474">
    <property type="entry name" value="alpha/beta-Hydrolases"/>
    <property type="match status" value="1"/>
</dbReference>
<evidence type="ECO:0000313" key="2">
    <source>
        <dbReference type="EMBL" id="GLK13057.1"/>
    </source>
</evidence>